<evidence type="ECO:0000313" key="7">
    <source>
        <dbReference type="Proteomes" id="UP000503447"/>
    </source>
</evidence>
<dbReference type="KEGG" id="ftj:FTUN_7444"/>
<dbReference type="EMBL" id="CP053452">
    <property type="protein sequence ID" value="QJW99821.1"/>
    <property type="molecule type" value="Genomic_DNA"/>
</dbReference>
<feature type="chain" id="PRO_5027001184" description="DUF4349 domain-containing protein" evidence="4">
    <location>
        <begin position="25"/>
        <end position="339"/>
    </location>
</feature>
<evidence type="ECO:0000259" key="5">
    <source>
        <dbReference type="Pfam" id="PF14257"/>
    </source>
</evidence>
<proteinExistence type="predicted"/>
<organism evidence="6 7">
    <name type="scientific">Frigoriglobus tundricola</name>
    <dbReference type="NCBI Taxonomy" id="2774151"/>
    <lineage>
        <taxon>Bacteria</taxon>
        <taxon>Pseudomonadati</taxon>
        <taxon>Planctomycetota</taxon>
        <taxon>Planctomycetia</taxon>
        <taxon>Gemmatales</taxon>
        <taxon>Gemmataceae</taxon>
        <taxon>Frigoriglobus</taxon>
    </lineage>
</organism>
<evidence type="ECO:0000256" key="4">
    <source>
        <dbReference type="SAM" id="SignalP"/>
    </source>
</evidence>
<accession>A0A6M5Z309</accession>
<feature type="coiled-coil region" evidence="1">
    <location>
        <begin position="146"/>
        <end position="184"/>
    </location>
</feature>
<feature type="domain" description="DUF4349" evidence="5">
    <location>
        <begin position="67"/>
        <end position="281"/>
    </location>
</feature>
<dbReference type="PROSITE" id="PS51257">
    <property type="entry name" value="PROKAR_LIPOPROTEIN"/>
    <property type="match status" value="1"/>
</dbReference>
<feature type="transmembrane region" description="Helical" evidence="3">
    <location>
        <begin position="258"/>
        <end position="284"/>
    </location>
</feature>
<dbReference type="Proteomes" id="UP000503447">
    <property type="component" value="Chromosome"/>
</dbReference>
<keyword evidence="4" id="KW-0732">Signal</keyword>
<keyword evidence="3" id="KW-1133">Transmembrane helix</keyword>
<reference evidence="7" key="1">
    <citation type="submission" date="2020-05" db="EMBL/GenBank/DDBJ databases">
        <title>Frigoriglobus tundricola gen. nov., sp. nov., a psychrotolerant cellulolytic planctomycete of the family Gemmataceae with two divergent copies of 16S rRNA gene.</title>
        <authorList>
            <person name="Kulichevskaya I.S."/>
            <person name="Ivanova A.A."/>
            <person name="Naumoff D.G."/>
            <person name="Beletsky A.V."/>
            <person name="Rijpstra W.I.C."/>
            <person name="Sinninghe Damste J.S."/>
            <person name="Mardanov A.V."/>
            <person name="Ravin N.V."/>
            <person name="Dedysh S.N."/>
        </authorList>
    </citation>
    <scope>NUCLEOTIDE SEQUENCE [LARGE SCALE GENOMIC DNA]</scope>
    <source>
        <strain evidence="7">PL17</strain>
    </source>
</reference>
<keyword evidence="3" id="KW-0812">Transmembrane</keyword>
<dbReference type="RefSeq" id="WP_171474720.1">
    <property type="nucleotide sequence ID" value="NZ_CP053452.2"/>
</dbReference>
<evidence type="ECO:0000313" key="6">
    <source>
        <dbReference type="EMBL" id="QJW99821.1"/>
    </source>
</evidence>
<dbReference type="AlphaFoldDB" id="A0A6M5Z309"/>
<evidence type="ECO:0000256" key="3">
    <source>
        <dbReference type="SAM" id="Phobius"/>
    </source>
</evidence>
<protein>
    <recommendedName>
        <fullName evidence="5">DUF4349 domain-containing protein</fullName>
    </recommendedName>
</protein>
<keyword evidence="7" id="KW-1185">Reference proteome</keyword>
<keyword evidence="3" id="KW-0472">Membrane</keyword>
<dbReference type="Pfam" id="PF14257">
    <property type="entry name" value="DUF4349"/>
    <property type="match status" value="1"/>
</dbReference>
<name>A0A6M5Z309_9BACT</name>
<keyword evidence="1" id="KW-0175">Coiled coil</keyword>
<feature type="signal peptide" evidence="4">
    <location>
        <begin position="1"/>
        <end position="24"/>
    </location>
</feature>
<evidence type="ECO:0000256" key="2">
    <source>
        <dbReference type="SAM" id="MobiDB-lite"/>
    </source>
</evidence>
<gene>
    <name evidence="6" type="ORF">FTUN_7444</name>
</gene>
<feature type="region of interest" description="Disordered" evidence="2">
    <location>
        <begin position="294"/>
        <end position="339"/>
    </location>
</feature>
<evidence type="ECO:0000256" key="1">
    <source>
        <dbReference type="SAM" id="Coils"/>
    </source>
</evidence>
<feature type="compositionally biased region" description="Pro residues" evidence="2">
    <location>
        <begin position="329"/>
        <end position="339"/>
    </location>
</feature>
<dbReference type="InterPro" id="IPR025645">
    <property type="entry name" value="DUF4349"/>
</dbReference>
<sequence>MLPNRMRICVLCLGFAVVACPVLGCGGALKKSAAPDEAAYEVQNGAAGEKKEGAVDQAVVNAAPQAQMIICTATIDLVINDLDAAAPVVDKLVAEQKGFVAKSEVKGDSGRRRTASYTIRVPVGGFGALKNGLLGLGVPERNVVDTQDVTEEFVDVEARIKNLKEQEDKLNELLKEKRKEEKLEDVIKVSDRVFLVRGDIERAQGRRNYLRNRVALSTINVTLREVKDYKPPTAPTFGSRIRDTFGSSWDALVDFGSGIVLVAVALAPWTPLWLPVLVVTWALLRRARRAWNEERAREAAAQAKRERPRRPRGTAEESDAQTAGGGEPVDPPGGPQPAG</sequence>